<accession>A0A0B6VNU1</accession>
<gene>
    <name evidence="2" type="primary">15</name>
</gene>
<dbReference type="InterPro" id="IPR038553">
    <property type="entry name" value="T4-gp15_tss_sf"/>
</dbReference>
<dbReference type="Pfam" id="PF16724">
    <property type="entry name" value="T4-gp15_tss"/>
    <property type="match status" value="1"/>
</dbReference>
<dbReference type="KEGG" id="vg:26518991"/>
<dbReference type="GeneID" id="26518991"/>
<reference evidence="2 3" key="1">
    <citation type="submission" date="2015-02" db="EMBL/GenBank/DDBJ databases">
        <title>Complete genome sequences of Edwardsiella bacteriophages, PEi20 and PEi26.</title>
        <authorList>
            <person name="Yasuike M."/>
            <person name="Nishiki I."/>
            <person name="Iwasaki Y."/>
            <person name="Nakamura Y."/>
            <person name="Fujiwara A."/>
            <person name="Hassan E.S."/>
            <person name="Mahmoud M.M."/>
            <person name="Kawato Y."/>
            <person name="Nagai S."/>
            <person name="Kobayashi T."/>
            <person name="Ototake M."/>
            <person name="Nakai T."/>
        </authorList>
    </citation>
    <scope>NUCLEOTIDE SEQUENCE [LARGE SCALE GENOMIC DNA]</scope>
</reference>
<organism evidence="2 3">
    <name type="scientific">Edwardsiella phage PEi20</name>
    <dbReference type="NCBI Taxonomy" id="1608310"/>
    <lineage>
        <taxon>Viruses</taxon>
        <taxon>Duplodnaviria</taxon>
        <taxon>Heunggongvirae</taxon>
        <taxon>Uroviricota</taxon>
        <taxon>Caudoviricetes</taxon>
        <taxon>Pantevenvirales</taxon>
        <taxon>Straboviridae</taxon>
        <taxon>Tevenvirinae</taxon>
        <taxon>Kanagawavirus</taxon>
        <taxon>Kanagawavirus pei20</taxon>
    </lineage>
</organism>
<evidence type="ECO:0000313" key="2">
    <source>
        <dbReference type="EMBL" id="BAQ22833.1"/>
    </source>
</evidence>
<dbReference type="EMBL" id="AP014714">
    <property type="protein sequence ID" value="BAQ22833.1"/>
    <property type="molecule type" value="Genomic_DNA"/>
</dbReference>
<feature type="compositionally biased region" description="Pro residues" evidence="1">
    <location>
        <begin position="277"/>
        <end position="288"/>
    </location>
</feature>
<keyword evidence="3" id="KW-1185">Reference proteome</keyword>
<name>A0A0B6VNU1_9CAUD</name>
<protein>
    <submittedName>
        <fullName evidence="2">Tail sheath stabilizer and completion protein</fullName>
    </submittedName>
</protein>
<evidence type="ECO:0000256" key="1">
    <source>
        <dbReference type="SAM" id="MobiDB-lite"/>
    </source>
</evidence>
<dbReference type="OrthoDB" id="5632at10239"/>
<dbReference type="RefSeq" id="YP_009190341.1">
    <property type="nucleotide sequence ID" value="NC_028683.1"/>
</dbReference>
<dbReference type="InterPro" id="IPR031997">
    <property type="entry name" value="T4-gp15_tss"/>
</dbReference>
<sequence length="288" mass="33741">MFGHWYNSSLRRYIVLMGDLFSHVQIARQRSDGERYIKVPITYASKEHFMAQINKWTAIQNLPPDPNQCSKEEYMTAKAKIETVLPRMNLHLVDMMYNSQYKTSIQNRTLAQYQNGDPRKPISQFAPVPMKMIFELGIHTRNQDDMFQIIEQIMPYFQPHFNTTITEIYTNEIKFERDVRIVFQSLAMDEQVEGDNISRRRLEWSVMFEVNGWLYPPVSDLNGEIRTVYLDFFANSKELNPEGNFESVDTEVVPRDVEEEDWDGTSKQTYSHDIPIPVDPNPPGPRGT</sequence>
<feature type="region of interest" description="Disordered" evidence="1">
    <location>
        <begin position="243"/>
        <end position="288"/>
    </location>
</feature>
<proteinExistence type="predicted"/>
<dbReference type="Proteomes" id="UP000204657">
    <property type="component" value="Segment"/>
</dbReference>
<evidence type="ECO:0000313" key="3">
    <source>
        <dbReference type="Proteomes" id="UP000204657"/>
    </source>
</evidence>
<dbReference type="Gene3D" id="3.30.2000.40">
    <property type="entry name" value="Myoviridae tail sheath stabiliser"/>
    <property type="match status" value="1"/>
</dbReference>